<evidence type="ECO:0000313" key="1">
    <source>
        <dbReference type="EMBL" id="KTF05723.1"/>
    </source>
</evidence>
<comment type="caution">
    <text evidence="1">The sequence shown here is derived from an EMBL/GenBank/DDBJ whole genome shotgun (WGS) entry which is preliminary data.</text>
</comment>
<name>A0A1B6NQU5_9ZZZZ</name>
<proteinExistence type="predicted"/>
<dbReference type="AlphaFoldDB" id="A0A1B6NQU5"/>
<accession>A0A1B6NQU5</accession>
<gene>
    <name evidence="1" type="ORF">MGSAQ_002780</name>
</gene>
<protein>
    <submittedName>
        <fullName evidence="1">Uncharacterized protein</fullName>
    </submittedName>
</protein>
<dbReference type="EMBL" id="AYSL01001609">
    <property type="protein sequence ID" value="KTF05723.1"/>
    <property type="molecule type" value="Genomic_DNA"/>
</dbReference>
<organism evidence="1">
    <name type="scientific">marine sediment metagenome</name>
    <dbReference type="NCBI Taxonomy" id="412755"/>
    <lineage>
        <taxon>unclassified sequences</taxon>
        <taxon>metagenomes</taxon>
        <taxon>ecological metagenomes</taxon>
    </lineage>
</organism>
<reference evidence="1" key="1">
    <citation type="submission" date="2013-11" db="EMBL/GenBank/DDBJ databases">
        <title>Microbial diversity, functional groups and degradation webs in Northern and Southern Mediterranean and Red Sea marine crude oil polluted sites.</title>
        <authorList>
            <person name="Daffonchio D."/>
            <person name="Mapelli F."/>
            <person name="Ferrer M."/>
            <person name="Richter M."/>
            <person name="Cherif A."/>
            <person name="Malkawi H.I."/>
            <person name="Yakimov M.M."/>
            <person name="Abdel-Fattah Y.R."/>
            <person name="Blaghen M."/>
            <person name="Golyshin P.N."/>
            <person name="Kalogerakis N."/>
            <person name="Boon N."/>
            <person name="Magagnini M."/>
            <person name="Fava F."/>
        </authorList>
    </citation>
    <scope>NUCLEOTIDE SEQUENCE</scope>
</reference>
<sequence length="46" mass="4907">MSSMLKPSTRVLAFTLRSPAAEPSNVTSRLTAPLSSVTLAYGETYC</sequence>